<evidence type="ECO:0000256" key="5">
    <source>
        <dbReference type="ARBA" id="ARBA00022692"/>
    </source>
</evidence>
<keyword evidence="11 19" id="KW-1133">Transmembrane helix</keyword>
<feature type="compositionally biased region" description="Polar residues" evidence="18">
    <location>
        <begin position="454"/>
        <end position="475"/>
    </location>
</feature>
<accession>A0A8S0UAT9</accession>
<dbReference type="AlphaFoldDB" id="A0A8S0UAT9"/>
<keyword evidence="23" id="KW-1185">Reference proteome</keyword>
<evidence type="ECO:0000256" key="10">
    <source>
        <dbReference type="ARBA" id="ARBA00022840"/>
    </source>
</evidence>
<evidence type="ECO:0000256" key="14">
    <source>
        <dbReference type="ARBA" id="ARBA00023180"/>
    </source>
</evidence>
<dbReference type="InterPro" id="IPR038408">
    <property type="entry name" value="GNK2_sf"/>
</dbReference>
<comment type="caution">
    <text evidence="22">The sequence shown here is derived from an EMBL/GenBank/DDBJ whole genome shotgun (WGS) entry which is preliminary data.</text>
</comment>
<keyword evidence="13 22" id="KW-0675">Receptor</keyword>
<keyword evidence="7" id="KW-0677">Repeat</keyword>
<feature type="domain" description="Protein kinase" evidence="20">
    <location>
        <begin position="221"/>
        <end position="521"/>
    </location>
</feature>
<keyword evidence="5 19" id="KW-0812">Transmembrane</keyword>
<dbReference type="CDD" id="cd23509">
    <property type="entry name" value="Gnk2-like"/>
    <property type="match status" value="1"/>
</dbReference>
<evidence type="ECO:0000256" key="13">
    <source>
        <dbReference type="ARBA" id="ARBA00023170"/>
    </source>
</evidence>
<dbReference type="Gene3D" id="3.30.430.20">
    <property type="entry name" value="Gnk2 domain, C-X8-C-X2-C motif"/>
    <property type="match status" value="1"/>
</dbReference>
<dbReference type="InterPro" id="IPR008271">
    <property type="entry name" value="Ser/Thr_kinase_AS"/>
</dbReference>
<evidence type="ECO:0000256" key="3">
    <source>
        <dbReference type="ARBA" id="ARBA00022527"/>
    </source>
</evidence>
<comment type="catalytic activity">
    <reaction evidence="16">
        <text>L-seryl-[protein] + ATP = O-phospho-L-seryl-[protein] + ADP + H(+)</text>
        <dbReference type="Rhea" id="RHEA:17989"/>
        <dbReference type="Rhea" id="RHEA-COMP:9863"/>
        <dbReference type="Rhea" id="RHEA-COMP:11604"/>
        <dbReference type="ChEBI" id="CHEBI:15378"/>
        <dbReference type="ChEBI" id="CHEBI:29999"/>
        <dbReference type="ChEBI" id="CHEBI:30616"/>
        <dbReference type="ChEBI" id="CHEBI:83421"/>
        <dbReference type="ChEBI" id="CHEBI:456216"/>
        <dbReference type="EC" id="2.7.11.1"/>
    </reaction>
</comment>
<evidence type="ECO:0000256" key="2">
    <source>
        <dbReference type="ARBA" id="ARBA00012513"/>
    </source>
</evidence>
<feature type="domain" description="Gnk2-homologous" evidence="21">
    <location>
        <begin position="15"/>
        <end position="124"/>
    </location>
</feature>
<dbReference type="PROSITE" id="PS50011">
    <property type="entry name" value="PROTEIN_KINASE_DOM"/>
    <property type="match status" value="1"/>
</dbReference>
<evidence type="ECO:0000256" key="6">
    <source>
        <dbReference type="ARBA" id="ARBA00022729"/>
    </source>
</evidence>
<dbReference type="PROSITE" id="PS00108">
    <property type="entry name" value="PROTEIN_KINASE_ST"/>
    <property type="match status" value="1"/>
</dbReference>
<evidence type="ECO:0000256" key="1">
    <source>
        <dbReference type="ARBA" id="ARBA00004167"/>
    </source>
</evidence>
<comment type="subcellular location">
    <subcellularLocation>
        <location evidence="1">Membrane</location>
        <topology evidence="1">Single-pass membrane protein</topology>
    </subcellularLocation>
</comment>
<reference evidence="22 23" key="1">
    <citation type="submission" date="2019-12" db="EMBL/GenBank/DDBJ databases">
        <authorList>
            <person name="Alioto T."/>
            <person name="Alioto T."/>
            <person name="Gomez Garrido J."/>
        </authorList>
    </citation>
    <scope>NUCLEOTIDE SEQUENCE [LARGE SCALE GENOMIC DNA]</scope>
</reference>
<protein>
    <recommendedName>
        <fullName evidence="2">non-specific serine/threonine protein kinase</fullName>
        <ecNumber evidence="2">2.7.11.1</ecNumber>
    </recommendedName>
</protein>
<dbReference type="PANTHER" id="PTHR27002">
    <property type="entry name" value="RECEPTOR-LIKE SERINE/THREONINE-PROTEIN KINASE SD1-8"/>
    <property type="match status" value="1"/>
</dbReference>
<evidence type="ECO:0000313" key="22">
    <source>
        <dbReference type="EMBL" id="CAA3016574.1"/>
    </source>
</evidence>
<evidence type="ECO:0000256" key="7">
    <source>
        <dbReference type="ARBA" id="ARBA00022737"/>
    </source>
</evidence>
<evidence type="ECO:0000256" key="12">
    <source>
        <dbReference type="ARBA" id="ARBA00023136"/>
    </source>
</evidence>
<feature type="region of interest" description="Disordered" evidence="18">
    <location>
        <begin position="454"/>
        <end position="476"/>
    </location>
</feature>
<dbReference type="InterPro" id="IPR011009">
    <property type="entry name" value="Kinase-like_dom_sf"/>
</dbReference>
<dbReference type="EC" id="2.7.11.1" evidence="2"/>
<keyword evidence="14" id="KW-0325">Glycoprotein</keyword>
<dbReference type="OrthoDB" id="4062651at2759"/>
<dbReference type="PROSITE" id="PS00107">
    <property type="entry name" value="PROTEIN_KINASE_ATP"/>
    <property type="match status" value="1"/>
</dbReference>
<keyword evidence="10 17" id="KW-0067">ATP-binding</keyword>
<dbReference type="GO" id="GO:0005524">
    <property type="term" value="F:ATP binding"/>
    <property type="evidence" value="ECO:0007669"/>
    <property type="project" value="UniProtKB-UniRule"/>
</dbReference>
<evidence type="ECO:0000256" key="8">
    <source>
        <dbReference type="ARBA" id="ARBA00022741"/>
    </source>
</evidence>
<dbReference type="Proteomes" id="UP000594638">
    <property type="component" value="Unassembled WGS sequence"/>
</dbReference>
<evidence type="ECO:0000256" key="18">
    <source>
        <dbReference type="SAM" id="MobiDB-lite"/>
    </source>
</evidence>
<dbReference type="Gene3D" id="1.10.510.10">
    <property type="entry name" value="Transferase(Phosphotransferase) domain 1"/>
    <property type="match status" value="1"/>
</dbReference>
<evidence type="ECO:0000256" key="11">
    <source>
        <dbReference type="ARBA" id="ARBA00022989"/>
    </source>
</evidence>
<dbReference type="Gramene" id="OE9A098851T1">
    <property type="protein sequence ID" value="OE9A098851C1"/>
    <property type="gene ID" value="OE9A098851"/>
</dbReference>
<keyword evidence="4" id="KW-0808">Transferase</keyword>
<dbReference type="FunFam" id="1.10.510.10:FF:001023">
    <property type="entry name" value="Os07g0541700 protein"/>
    <property type="match status" value="1"/>
</dbReference>
<organism evidence="22 23">
    <name type="scientific">Olea europaea subsp. europaea</name>
    <dbReference type="NCBI Taxonomy" id="158383"/>
    <lineage>
        <taxon>Eukaryota</taxon>
        <taxon>Viridiplantae</taxon>
        <taxon>Streptophyta</taxon>
        <taxon>Embryophyta</taxon>
        <taxon>Tracheophyta</taxon>
        <taxon>Spermatophyta</taxon>
        <taxon>Magnoliopsida</taxon>
        <taxon>eudicotyledons</taxon>
        <taxon>Gunneridae</taxon>
        <taxon>Pentapetalae</taxon>
        <taxon>asterids</taxon>
        <taxon>lamiids</taxon>
        <taxon>Lamiales</taxon>
        <taxon>Oleaceae</taxon>
        <taxon>Oleeae</taxon>
        <taxon>Olea</taxon>
    </lineage>
</organism>
<evidence type="ECO:0000256" key="19">
    <source>
        <dbReference type="SAM" id="Phobius"/>
    </source>
</evidence>
<dbReference type="InterPro" id="IPR000719">
    <property type="entry name" value="Prot_kinase_dom"/>
</dbReference>
<evidence type="ECO:0000256" key="4">
    <source>
        <dbReference type="ARBA" id="ARBA00022679"/>
    </source>
</evidence>
<feature type="binding site" evidence="17">
    <location>
        <position position="249"/>
    </location>
    <ligand>
        <name>ATP</name>
        <dbReference type="ChEBI" id="CHEBI:30616"/>
    </ligand>
</feature>
<keyword evidence="8 17" id="KW-0547">Nucleotide-binding</keyword>
<name>A0A8S0UAT9_OLEEU</name>
<keyword evidence="12 19" id="KW-0472">Membrane</keyword>
<keyword evidence="9 22" id="KW-0418">Kinase</keyword>
<dbReference type="FunFam" id="3.30.200.20:FF:000142">
    <property type="entry name" value="Cysteine-rich receptor-like protein kinase 10"/>
    <property type="match status" value="1"/>
</dbReference>
<feature type="transmembrane region" description="Helical" evidence="19">
    <location>
        <begin position="141"/>
        <end position="163"/>
    </location>
</feature>
<dbReference type="PANTHER" id="PTHR27002:SF181">
    <property type="entry name" value="RECEPTOR-LIKE SERINE_THREONINE-PROTEIN KINASE"/>
    <property type="match status" value="1"/>
</dbReference>
<dbReference type="SMART" id="SM00220">
    <property type="entry name" value="S_TKc"/>
    <property type="match status" value="1"/>
</dbReference>
<evidence type="ECO:0000256" key="9">
    <source>
        <dbReference type="ARBA" id="ARBA00022777"/>
    </source>
</evidence>
<keyword evidence="3" id="KW-0723">Serine/threonine-protein kinase</keyword>
<keyword evidence="6" id="KW-0732">Signal</keyword>
<proteinExistence type="predicted"/>
<evidence type="ECO:0000256" key="15">
    <source>
        <dbReference type="ARBA" id="ARBA00047899"/>
    </source>
</evidence>
<comment type="catalytic activity">
    <reaction evidence="15">
        <text>L-threonyl-[protein] + ATP = O-phospho-L-threonyl-[protein] + ADP + H(+)</text>
        <dbReference type="Rhea" id="RHEA:46608"/>
        <dbReference type="Rhea" id="RHEA-COMP:11060"/>
        <dbReference type="Rhea" id="RHEA-COMP:11605"/>
        <dbReference type="ChEBI" id="CHEBI:15378"/>
        <dbReference type="ChEBI" id="CHEBI:30013"/>
        <dbReference type="ChEBI" id="CHEBI:30616"/>
        <dbReference type="ChEBI" id="CHEBI:61977"/>
        <dbReference type="ChEBI" id="CHEBI:456216"/>
        <dbReference type="EC" id="2.7.11.1"/>
    </reaction>
</comment>
<evidence type="ECO:0000256" key="17">
    <source>
        <dbReference type="PROSITE-ProRule" id="PRU10141"/>
    </source>
</evidence>
<dbReference type="GO" id="GO:0004674">
    <property type="term" value="F:protein serine/threonine kinase activity"/>
    <property type="evidence" value="ECO:0007669"/>
    <property type="project" value="UniProtKB-KW"/>
</dbReference>
<dbReference type="Gene3D" id="3.30.200.20">
    <property type="entry name" value="Phosphorylase Kinase, domain 1"/>
    <property type="match status" value="1"/>
</dbReference>
<dbReference type="InterPro" id="IPR017441">
    <property type="entry name" value="Protein_kinase_ATP_BS"/>
</dbReference>
<dbReference type="SUPFAM" id="SSF56112">
    <property type="entry name" value="Protein kinase-like (PK-like)"/>
    <property type="match status" value="1"/>
</dbReference>
<gene>
    <name evidence="22" type="ORF">OLEA9_A098851</name>
</gene>
<evidence type="ECO:0000313" key="23">
    <source>
        <dbReference type="Proteomes" id="UP000594638"/>
    </source>
</evidence>
<dbReference type="Pfam" id="PF01657">
    <property type="entry name" value="Stress-antifung"/>
    <property type="match status" value="1"/>
</dbReference>
<evidence type="ECO:0000259" key="20">
    <source>
        <dbReference type="PROSITE" id="PS50011"/>
    </source>
</evidence>
<evidence type="ECO:0000259" key="21">
    <source>
        <dbReference type="PROSITE" id="PS51473"/>
    </source>
</evidence>
<dbReference type="Pfam" id="PF00069">
    <property type="entry name" value="Pkinase"/>
    <property type="match status" value="1"/>
</dbReference>
<dbReference type="InterPro" id="IPR002902">
    <property type="entry name" value="GNK2"/>
</dbReference>
<dbReference type="GO" id="GO:0005886">
    <property type="term" value="C:plasma membrane"/>
    <property type="evidence" value="ECO:0007669"/>
    <property type="project" value="TreeGrafter"/>
</dbReference>
<sequence length="521" mass="57635">MLRYSDESIFEKLETEPTFSGYRIDNATSRSEFNQDLRTLLDSLRNRAVYGGSLKKYAAANATEPDLLTIYGLVQCTPDLNSEDCSSCLTRITEVIAQCCSGRQGFTSTTAPPPPPPQPVSAPAPQILAPPGEDENTTRSIIINTIVPIVAGLILALFIGIVIRMRRKNIYFYVCQSLSACSFTYNWMKSYTIRVQADNGISTVESLHYDFGTIRAATNNFSDGNKLGHGGFGVVYKGILPSGQEIAVKRLSMNLGQGDLEFKNEVLLMARFQHRNLIRLLGFSVKRSERLLVYEFVENGNLDRFIFDPSKHQYLDWETRYKIIWGVAKGVLYLHEDSQLRIVHRDLKASNILLDGEMNPKISDFGMARLWQEGTSGHIIDPSLRTSAGSLRNIMRCIHIGLLCVQEDVVVRPTMAAIVLMLTSLSITLPVPSRPAFFVSSLFDLEISLLREQNSRSTNATESSKSRSGNSTDASINEGYSGARRYVAAANFGTAARCRRQEAAAVPLSQKLRGVAAAASC</sequence>
<evidence type="ECO:0000256" key="16">
    <source>
        <dbReference type="ARBA" id="ARBA00048679"/>
    </source>
</evidence>
<dbReference type="PROSITE" id="PS51473">
    <property type="entry name" value="GNK2"/>
    <property type="match status" value="1"/>
</dbReference>
<dbReference type="EMBL" id="CACTIH010007629">
    <property type="protein sequence ID" value="CAA3016574.1"/>
    <property type="molecule type" value="Genomic_DNA"/>
</dbReference>